<dbReference type="PRINTS" id="PR00502">
    <property type="entry name" value="NUDIXFAMILY"/>
</dbReference>
<comment type="cofactor">
    <cofactor evidence="1">
        <name>Mg(2+)</name>
        <dbReference type="ChEBI" id="CHEBI:18420"/>
    </cofactor>
</comment>
<dbReference type="EMBL" id="LBQB01000007">
    <property type="protein sequence ID" value="KKP69348.1"/>
    <property type="molecule type" value="Genomic_DNA"/>
</dbReference>
<gene>
    <name evidence="5" type="ORF">UR67_C0007G0053</name>
</gene>
<dbReference type="InterPro" id="IPR020084">
    <property type="entry name" value="NUDIX_hydrolase_CS"/>
</dbReference>
<dbReference type="PROSITE" id="PS00893">
    <property type="entry name" value="NUDIX_BOX"/>
    <property type="match status" value="1"/>
</dbReference>
<evidence type="ECO:0000259" key="4">
    <source>
        <dbReference type="PROSITE" id="PS51462"/>
    </source>
</evidence>
<dbReference type="STRING" id="1618350.UR67_C0007G0053"/>
<dbReference type="InterPro" id="IPR020476">
    <property type="entry name" value="Nudix_hydrolase"/>
</dbReference>
<proteinExistence type="inferred from homology"/>
<dbReference type="InterPro" id="IPR000086">
    <property type="entry name" value="NUDIX_hydrolase_dom"/>
</dbReference>
<dbReference type="SUPFAM" id="SSF55811">
    <property type="entry name" value="Nudix"/>
    <property type="match status" value="1"/>
</dbReference>
<reference evidence="5 6" key="1">
    <citation type="journal article" date="2015" name="Nature">
        <title>rRNA introns, odd ribosomes, and small enigmatic genomes across a large radiation of phyla.</title>
        <authorList>
            <person name="Brown C.T."/>
            <person name="Hug L.A."/>
            <person name="Thomas B.C."/>
            <person name="Sharon I."/>
            <person name="Castelle C.J."/>
            <person name="Singh A."/>
            <person name="Wilkins M.J."/>
            <person name="Williams K.H."/>
            <person name="Banfield J.F."/>
        </authorList>
    </citation>
    <scope>NUCLEOTIDE SEQUENCE [LARGE SCALE GENOMIC DNA]</scope>
</reference>
<evidence type="ECO:0000256" key="1">
    <source>
        <dbReference type="ARBA" id="ARBA00001946"/>
    </source>
</evidence>
<feature type="domain" description="Nudix hydrolase" evidence="4">
    <location>
        <begin position="3"/>
        <end position="134"/>
    </location>
</feature>
<evidence type="ECO:0000256" key="3">
    <source>
        <dbReference type="RuleBase" id="RU003476"/>
    </source>
</evidence>
<protein>
    <recommendedName>
        <fullName evidence="4">Nudix hydrolase domain-containing protein</fullName>
    </recommendedName>
</protein>
<dbReference type="PANTHER" id="PTHR43046:SF14">
    <property type="entry name" value="MUTT_NUDIX FAMILY PROTEIN"/>
    <property type="match status" value="1"/>
</dbReference>
<evidence type="ECO:0000256" key="2">
    <source>
        <dbReference type="ARBA" id="ARBA00022801"/>
    </source>
</evidence>
<dbReference type="Proteomes" id="UP000034581">
    <property type="component" value="Unassembled WGS sequence"/>
</dbReference>
<keyword evidence="2 3" id="KW-0378">Hydrolase</keyword>
<evidence type="ECO:0000313" key="6">
    <source>
        <dbReference type="Proteomes" id="UP000034581"/>
    </source>
</evidence>
<dbReference type="InterPro" id="IPR015797">
    <property type="entry name" value="NUDIX_hydrolase-like_dom_sf"/>
</dbReference>
<accession>A0A0G0BIU3</accession>
<sequence>MSQVFPAVKAIIHNKDKFLVIKQVVGDKEFWDLPGGKIEYGETPHECLQREVKEETGLEIKIGKVLGIWWFFRTDQNQVVCTTFLCLTQNYKVDFSINPTKEPIQEFRWVSQKEFLTDKYYVSNQSLKELIKTL</sequence>
<comment type="similarity">
    <text evidence="3">Belongs to the Nudix hydrolase family.</text>
</comment>
<comment type="caution">
    <text evidence="5">The sequence shown here is derived from an EMBL/GenBank/DDBJ whole genome shotgun (WGS) entry which is preliminary data.</text>
</comment>
<dbReference type="PROSITE" id="PS51462">
    <property type="entry name" value="NUDIX"/>
    <property type="match status" value="1"/>
</dbReference>
<dbReference type="PANTHER" id="PTHR43046">
    <property type="entry name" value="GDP-MANNOSE MANNOSYL HYDROLASE"/>
    <property type="match status" value="1"/>
</dbReference>
<dbReference type="AlphaFoldDB" id="A0A0G0BIU3"/>
<dbReference type="GO" id="GO:0016787">
    <property type="term" value="F:hydrolase activity"/>
    <property type="evidence" value="ECO:0007669"/>
    <property type="project" value="UniProtKB-KW"/>
</dbReference>
<dbReference type="Gene3D" id="3.90.79.10">
    <property type="entry name" value="Nucleoside Triphosphate Pyrophosphohydrolase"/>
    <property type="match status" value="1"/>
</dbReference>
<evidence type="ECO:0000313" key="5">
    <source>
        <dbReference type="EMBL" id="KKP69348.1"/>
    </source>
</evidence>
<organism evidence="5 6">
    <name type="scientific">candidate division CPR3 bacterium GW2011_GWF2_35_18</name>
    <dbReference type="NCBI Taxonomy" id="1618350"/>
    <lineage>
        <taxon>Bacteria</taxon>
        <taxon>Bacteria division CPR3</taxon>
    </lineage>
</organism>
<dbReference type="Pfam" id="PF00293">
    <property type="entry name" value="NUDIX"/>
    <property type="match status" value="1"/>
</dbReference>
<name>A0A0G0BIU3_UNCC3</name>